<feature type="binding site" evidence="16">
    <location>
        <position position="90"/>
    </location>
    <ligand>
        <name>substrate</name>
    </ligand>
</feature>
<reference evidence="18" key="1">
    <citation type="journal article" date="2019" name="Int. J. Syst. Evol. Microbiol.">
        <title>The Global Catalogue of Microorganisms (GCM) 10K type strain sequencing project: providing services to taxonomists for standard genome sequencing and annotation.</title>
        <authorList>
            <consortium name="The Broad Institute Genomics Platform"/>
            <consortium name="The Broad Institute Genome Sequencing Center for Infectious Disease"/>
            <person name="Wu L."/>
            <person name="Ma J."/>
        </authorList>
    </citation>
    <scope>NUCLEOTIDE SEQUENCE [LARGE SCALE GENOMIC DNA]</scope>
    <source>
        <strain evidence="18">CGMCC 1.10992</strain>
    </source>
</reference>
<dbReference type="Pfam" id="PF03309">
    <property type="entry name" value="Pan_kinase"/>
    <property type="match status" value="1"/>
</dbReference>
<keyword evidence="18" id="KW-1185">Reference proteome</keyword>
<comment type="cofactor">
    <cofactor evidence="16">
        <name>NH4(+)</name>
        <dbReference type="ChEBI" id="CHEBI:28938"/>
    </cofactor>
    <cofactor evidence="16">
        <name>K(+)</name>
        <dbReference type="ChEBI" id="CHEBI:29103"/>
    </cofactor>
    <text evidence="16">A monovalent cation. Ammonium or potassium.</text>
</comment>
<evidence type="ECO:0000256" key="1">
    <source>
        <dbReference type="ARBA" id="ARBA00001206"/>
    </source>
</evidence>
<feature type="binding site" evidence="16">
    <location>
        <begin position="6"/>
        <end position="13"/>
    </location>
    <ligand>
        <name>ATP</name>
        <dbReference type="ChEBI" id="CHEBI:30616"/>
    </ligand>
</feature>
<dbReference type="InterPro" id="IPR043129">
    <property type="entry name" value="ATPase_NBD"/>
</dbReference>
<keyword evidence="10 16" id="KW-0418">Kinase</keyword>
<evidence type="ECO:0000256" key="9">
    <source>
        <dbReference type="ARBA" id="ARBA00022741"/>
    </source>
</evidence>
<feature type="binding site" evidence="16">
    <location>
        <position position="180"/>
    </location>
    <ligand>
        <name>substrate</name>
    </ligand>
</feature>
<evidence type="ECO:0000256" key="2">
    <source>
        <dbReference type="ARBA" id="ARBA00001958"/>
    </source>
</evidence>
<dbReference type="CDD" id="cd24015">
    <property type="entry name" value="ASKHA_NBD_PanK-III"/>
    <property type="match status" value="1"/>
</dbReference>
<comment type="caution">
    <text evidence="17">The sequence shown here is derived from an EMBL/GenBank/DDBJ whole genome shotgun (WGS) entry which is preliminary data.</text>
</comment>
<evidence type="ECO:0000256" key="11">
    <source>
        <dbReference type="ARBA" id="ARBA00022840"/>
    </source>
</evidence>
<evidence type="ECO:0000256" key="16">
    <source>
        <dbReference type="HAMAP-Rule" id="MF_01274"/>
    </source>
</evidence>
<dbReference type="Proteomes" id="UP001597380">
    <property type="component" value="Unassembled WGS sequence"/>
</dbReference>
<comment type="subcellular location">
    <subcellularLocation>
        <location evidence="3 16">Cytoplasm</location>
    </subcellularLocation>
</comment>
<dbReference type="InterPro" id="IPR004619">
    <property type="entry name" value="Type_III_PanK"/>
</dbReference>
<dbReference type="HAMAP" id="MF_01274">
    <property type="entry name" value="Pantothen_kinase_3"/>
    <property type="match status" value="1"/>
</dbReference>
<comment type="pathway">
    <text evidence="4 16">Cofactor biosynthesis; coenzyme A biosynthesis; CoA from (R)-pantothenate: step 1/5.</text>
</comment>
<evidence type="ECO:0000256" key="15">
    <source>
        <dbReference type="ARBA" id="ARBA00040883"/>
    </source>
</evidence>
<comment type="function">
    <text evidence="16">Catalyzes the phosphorylation of pantothenate (Pan), the first step in CoA biosynthesis.</text>
</comment>
<dbReference type="PANTHER" id="PTHR34265:SF1">
    <property type="entry name" value="TYPE III PANTOTHENATE KINASE"/>
    <property type="match status" value="1"/>
</dbReference>
<feature type="active site" description="Proton acceptor" evidence="16">
    <location>
        <position position="99"/>
    </location>
</feature>
<keyword evidence="13 16" id="KW-0173">Coenzyme A biosynthesis</keyword>
<gene>
    <name evidence="16" type="primary">coaX</name>
    <name evidence="17" type="ORF">ACFSJ3_16020</name>
</gene>
<accession>A0ABW4XPI6</accession>
<keyword evidence="8 16" id="KW-0808">Transferase</keyword>
<dbReference type="GO" id="GO:0004594">
    <property type="term" value="F:pantothenate kinase activity"/>
    <property type="evidence" value="ECO:0007669"/>
    <property type="project" value="UniProtKB-EC"/>
</dbReference>
<evidence type="ECO:0000256" key="7">
    <source>
        <dbReference type="ARBA" id="ARBA00022490"/>
    </source>
</evidence>
<dbReference type="Gene3D" id="3.30.420.40">
    <property type="match status" value="2"/>
</dbReference>
<dbReference type="RefSeq" id="WP_345341362.1">
    <property type="nucleotide sequence ID" value="NZ_BAABLI010000024.1"/>
</dbReference>
<comment type="cofactor">
    <cofactor evidence="2">
        <name>K(+)</name>
        <dbReference type="ChEBI" id="CHEBI:29103"/>
    </cofactor>
</comment>
<feature type="binding site" evidence="16">
    <location>
        <position position="119"/>
    </location>
    <ligand>
        <name>K(+)</name>
        <dbReference type="ChEBI" id="CHEBI:29103"/>
    </ligand>
</feature>
<comment type="similarity">
    <text evidence="14 16">Belongs to the type III pantothenate kinase family.</text>
</comment>
<evidence type="ECO:0000313" key="17">
    <source>
        <dbReference type="EMBL" id="MFD2097500.1"/>
    </source>
</evidence>
<keyword evidence="9 16" id="KW-0547">Nucleotide-binding</keyword>
<organism evidence="17 18">
    <name type="scientific">Corallincola platygyrae</name>
    <dbReference type="NCBI Taxonomy" id="1193278"/>
    <lineage>
        <taxon>Bacteria</taxon>
        <taxon>Pseudomonadati</taxon>
        <taxon>Pseudomonadota</taxon>
        <taxon>Gammaproteobacteria</taxon>
        <taxon>Alteromonadales</taxon>
        <taxon>Psychromonadaceae</taxon>
        <taxon>Corallincola</taxon>
    </lineage>
</organism>
<dbReference type="SUPFAM" id="SSF53067">
    <property type="entry name" value="Actin-like ATPase domain"/>
    <property type="match status" value="2"/>
</dbReference>
<evidence type="ECO:0000256" key="6">
    <source>
        <dbReference type="ARBA" id="ARBA00012102"/>
    </source>
</evidence>
<evidence type="ECO:0000256" key="5">
    <source>
        <dbReference type="ARBA" id="ARBA00011738"/>
    </source>
</evidence>
<dbReference type="EMBL" id="JBHUHT010000024">
    <property type="protein sequence ID" value="MFD2097500.1"/>
    <property type="molecule type" value="Genomic_DNA"/>
</dbReference>
<dbReference type="PANTHER" id="PTHR34265">
    <property type="entry name" value="TYPE III PANTOTHENATE KINASE"/>
    <property type="match status" value="1"/>
</dbReference>
<evidence type="ECO:0000313" key="18">
    <source>
        <dbReference type="Proteomes" id="UP001597380"/>
    </source>
</evidence>
<dbReference type="NCBIfam" id="TIGR00671">
    <property type="entry name" value="baf"/>
    <property type="match status" value="1"/>
</dbReference>
<comment type="catalytic activity">
    <reaction evidence="1 16">
        <text>(R)-pantothenate + ATP = (R)-4'-phosphopantothenate + ADP + H(+)</text>
        <dbReference type="Rhea" id="RHEA:16373"/>
        <dbReference type="ChEBI" id="CHEBI:10986"/>
        <dbReference type="ChEBI" id="CHEBI:15378"/>
        <dbReference type="ChEBI" id="CHEBI:29032"/>
        <dbReference type="ChEBI" id="CHEBI:30616"/>
        <dbReference type="ChEBI" id="CHEBI:456216"/>
        <dbReference type="EC" id="2.7.1.33"/>
    </reaction>
</comment>
<keyword evidence="11 16" id="KW-0067">ATP-binding</keyword>
<comment type="subunit">
    <text evidence="5 16">Homodimer.</text>
</comment>
<dbReference type="EC" id="2.7.1.33" evidence="6 16"/>
<evidence type="ECO:0000256" key="13">
    <source>
        <dbReference type="ARBA" id="ARBA00022993"/>
    </source>
</evidence>
<keyword evidence="7 16" id="KW-0963">Cytoplasm</keyword>
<evidence type="ECO:0000256" key="3">
    <source>
        <dbReference type="ARBA" id="ARBA00004496"/>
    </source>
</evidence>
<protein>
    <recommendedName>
        <fullName evidence="15 16">Type III pantothenate kinase</fullName>
        <ecNumber evidence="6 16">2.7.1.33</ecNumber>
    </recommendedName>
    <alternativeName>
        <fullName evidence="16">PanK-III</fullName>
    </alternativeName>
    <alternativeName>
        <fullName evidence="16">Pantothenic acid kinase</fullName>
    </alternativeName>
</protein>
<evidence type="ECO:0000256" key="8">
    <source>
        <dbReference type="ARBA" id="ARBA00022679"/>
    </source>
</evidence>
<evidence type="ECO:0000256" key="14">
    <source>
        <dbReference type="ARBA" id="ARBA00038036"/>
    </source>
</evidence>
<name>A0ABW4XPI6_9GAMM</name>
<evidence type="ECO:0000256" key="10">
    <source>
        <dbReference type="ARBA" id="ARBA00022777"/>
    </source>
</evidence>
<evidence type="ECO:0000256" key="12">
    <source>
        <dbReference type="ARBA" id="ARBA00022958"/>
    </source>
</evidence>
<keyword evidence="16" id="KW-0479">Metal-binding</keyword>
<keyword evidence="12 16" id="KW-0630">Potassium</keyword>
<feature type="binding site" evidence="16">
    <location>
        <begin position="97"/>
        <end position="100"/>
    </location>
    <ligand>
        <name>substrate</name>
    </ligand>
</feature>
<feature type="binding site" evidence="16">
    <location>
        <position position="122"/>
    </location>
    <ligand>
        <name>ATP</name>
        <dbReference type="ChEBI" id="CHEBI:30616"/>
    </ligand>
</feature>
<sequence length="250" mass="26914">MSILIDVGNTRAKVCVSVGRELFAHKAVCHKDLIDTVNDLVSHHNETELLMASVAAAPLSDELLSFSESKGIKYQEVKTPPHAFGLINAYRQYGNLGVDRWLAMLGARVECRAPLIVIDVGTAITVDLVDEFGQHKGGWITPGLKTMREALFGNTQKVAGPGQSNTPGSDDLSARFGITTADCVSGGLQAVLIGVFQQAKDTARRTLKTNTAPKLFVTGGDATKLPDCLLSESEYRPDLVLQGLNSYRSE</sequence>
<proteinExistence type="inferred from homology"/>
<evidence type="ECO:0000256" key="4">
    <source>
        <dbReference type="ARBA" id="ARBA00005225"/>
    </source>
</evidence>